<dbReference type="EMBL" id="QPID01000008">
    <property type="protein sequence ID" value="RCU48869.1"/>
    <property type="molecule type" value="Genomic_DNA"/>
</dbReference>
<dbReference type="CDD" id="cd00520">
    <property type="entry name" value="RRF"/>
    <property type="match status" value="1"/>
</dbReference>
<comment type="caution">
    <text evidence="8">The sequence shown here is derived from an EMBL/GenBank/DDBJ whole genome shotgun (WGS) entry which is preliminary data.</text>
</comment>
<dbReference type="SUPFAM" id="SSF55194">
    <property type="entry name" value="Ribosome recycling factor, RRF"/>
    <property type="match status" value="1"/>
</dbReference>
<evidence type="ECO:0000256" key="3">
    <source>
        <dbReference type="ARBA" id="ARBA00022490"/>
    </source>
</evidence>
<feature type="domain" description="Ribosome recycling factor" evidence="7">
    <location>
        <begin position="20"/>
        <end position="183"/>
    </location>
</feature>
<dbReference type="OrthoDB" id="9804006at2"/>
<dbReference type="FunFam" id="1.10.132.20:FF:000001">
    <property type="entry name" value="Ribosome-recycling factor"/>
    <property type="match status" value="1"/>
</dbReference>
<comment type="subcellular location">
    <subcellularLocation>
        <location evidence="1 6">Cytoplasm</location>
    </subcellularLocation>
</comment>
<dbReference type="InterPro" id="IPR023584">
    <property type="entry name" value="Ribosome_recyc_fac_dom"/>
</dbReference>
<dbReference type="PANTHER" id="PTHR20982:SF3">
    <property type="entry name" value="MITOCHONDRIAL RIBOSOME RECYCLING FACTOR PSEUDO 1"/>
    <property type="match status" value="1"/>
</dbReference>
<evidence type="ECO:0000256" key="6">
    <source>
        <dbReference type="HAMAP-Rule" id="MF_00040"/>
    </source>
</evidence>
<keyword evidence="9" id="KW-1185">Reference proteome</keyword>
<evidence type="ECO:0000256" key="1">
    <source>
        <dbReference type="ARBA" id="ARBA00004496"/>
    </source>
</evidence>
<dbReference type="NCBIfam" id="TIGR00496">
    <property type="entry name" value="frr"/>
    <property type="match status" value="1"/>
</dbReference>
<keyword evidence="4 6" id="KW-0648">Protein biosynthesis</keyword>
<dbReference type="Gene3D" id="3.30.1360.40">
    <property type="match status" value="1"/>
</dbReference>
<reference evidence="8 9" key="1">
    <citation type="submission" date="2018-07" db="EMBL/GenBank/DDBJ databases">
        <title>Corallincola holothuriorum sp. nov., a new facultative anaerobe isolated from sea cucumber Apostichopus japonicus.</title>
        <authorList>
            <person name="Xia H."/>
        </authorList>
    </citation>
    <scope>NUCLEOTIDE SEQUENCE [LARGE SCALE GENOMIC DNA]</scope>
    <source>
        <strain evidence="8 9">C4</strain>
    </source>
</reference>
<protein>
    <recommendedName>
        <fullName evidence="6">Ribosome-recycling factor</fullName>
        <shortName evidence="6">RRF</shortName>
    </recommendedName>
    <alternativeName>
        <fullName evidence="6">Ribosome-releasing factor</fullName>
    </alternativeName>
</protein>
<keyword evidence="3 6" id="KW-0963">Cytoplasm</keyword>
<dbReference type="GO" id="GO:0005829">
    <property type="term" value="C:cytosol"/>
    <property type="evidence" value="ECO:0007669"/>
    <property type="project" value="GOC"/>
</dbReference>
<name>A0A368NHI7_9GAMM</name>
<organism evidence="8 9">
    <name type="scientific">Corallincola holothuriorum</name>
    <dbReference type="NCBI Taxonomy" id="2282215"/>
    <lineage>
        <taxon>Bacteria</taxon>
        <taxon>Pseudomonadati</taxon>
        <taxon>Pseudomonadota</taxon>
        <taxon>Gammaproteobacteria</taxon>
        <taxon>Alteromonadales</taxon>
        <taxon>Psychromonadaceae</taxon>
        <taxon>Corallincola</taxon>
    </lineage>
</organism>
<evidence type="ECO:0000256" key="5">
    <source>
        <dbReference type="ARBA" id="ARBA00025050"/>
    </source>
</evidence>
<dbReference type="Pfam" id="PF01765">
    <property type="entry name" value="RRF"/>
    <property type="match status" value="1"/>
</dbReference>
<dbReference type="InterPro" id="IPR002661">
    <property type="entry name" value="Ribosome_recyc_fac"/>
</dbReference>
<gene>
    <name evidence="6" type="primary">frr</name>
    <name evidence="8" type="ORF">DU002_13895</name>
</gene>
<evidence type="ECO:0000313" key="8">
    <source>
        <dbReference type="EMBL" id="RCU48869.1"/>
    </source>
</evidence>
<comment type="function">
    <text evidence="5 6">Responsible for the release of ribosomes from messenger RNA at the termination of protein biosynthesis. May increase the efficiency of translation by recycling ribosomes from one round of translation to another.</text>
</comment>
<dbReference type="FunFam" id="3.30.1360.40:FF:000001">
    <property type="entry name" value="Ribosome-recycling factor"/>
    <property type="match status" value="1"/>
</dbReference>
<accession>A0A368NHI7</accession>
<dbReference type="GO" id="GO:0043023">
    <property type="term" value="F:ribosomal large subunit binding"/>
    <property type="evidence" value="ECO:0007669"/>
    <property type="project" value="TreeGrafter"/>
</dbReference>
<evidence type="ECO:0000256" key="4">
    <source>
        <dbReference type="ARBA" id="ARBA00022917"/>
    </source>
</evidence>
<evidence type="ECO:0000256" key="2">
    <source>
        <dbReference type="ARBA" id="ARBA00005912"/>
    </source>
</evidence>
<comment type="similarity">
    <text evidence="2 6">Belongs to the RRF family.</text>
</comment>
<sequence>MINDIKKDAKTRMEKSIESLKGQMAKIRTGRAHPSLLDTIMVPYYGAPTPLKQLANVIVEDSRTLALTVFDKSLAGAVEKAIMSSDLGLNPNSAGTVIRIPMPPLTEERRKDLIKVVRAEAEAARVAVRNIRRDANSDLKELLKEKEISEDEDRKGHDEVQKITDTFVKQVDELLKAKEQELMAF</sequence>
<dbReference type="PANTHER" id="PTHR20982">
    <property type="entry name" value="RIBOSOME RECYCLING FACTOR"/>
    <property type="match status" value="1"/>
</dbReference>
<dbReference type="InterPro" id="IPR036191">
    <property type="entry name" value="RRF_sf"/>
</dbReference>
<proteinExistence type="inferred from homology"/>
<dbReference type="AlphaFoldDB" id="A0A368NHI7"/>
<evidence type="ECO:0000259" key="7">
    <source>
        <dbReference type="Pfam" id="PF01765"/>
    </source>
</evidence>
<dbReference type="Gene3D" id="1.10.132.20">
    <property type="entry name" value="Ribosome-recycling factor"/>
    <property type="match status" value="1"/>
</dbReference>
<dbReference type="HAMAP" id="MF_00040">
    <property type="entry name" value="RRF"/>
    <property type="match status" value="1"/>
</dbReference>
<dbReference type="GO" id="GO:0002184">
    <property type="term" value="P:cytoplasmic translational termination"/>
    <property type="evidence" value="ECO:0007669"/>
    <property type="project" value="TreeGrafter"/>
</dbReference>
<evidence type="ECO:0000313" key="9">
    <source>
        <dbReference type="Proteomes" id="UP000252558"/>
    </source>
</evidence>
<dbReference type="Proteomes" id="UP000252558">
    <property type="component" value="Unassembled WGS sequence"/>
</dbReference>